<comment type="caution">
    <text evidence="8">The sequence shown here is derived from an EMBL/GenBank/DDBJ whole genome shotgun (WGS) entry which is preliminary data.</text>
</comment>
<sequence>MALMQHGELSKTLLHSQAHILNHIFSFIKSMSLKCAIQLNIPDIINGHGSPMLLSELVEALALKKERTQFVYRLMRILVHSGFFIKQSIPTRNDQEQEEEGYLLAPSSRLLLKEDPRSLMPYLLALLDPTLTDPWQDMGIWFQNDDITPFHTTHGKSLYDLAGEKPMLSQFFNEAMASDARLVISVVLEQCRDVFQGLDSIVDVGGGTGAVAKAIVNAFPNISCINFDLPHVVNGLVGSKNLTYVGGDMFEFIPNAKSVMLKEIDKWIMHNWNDEECVKILKNCKEAIPSKENGGKLVIIDMVVKQVDEGDNESSLETQLFFDMLMMACLTGRQRNEKEWAKLFFESGFSDYKINPVLGLRSLIEVYP</sequence>
<evidence type="ECO:0000256" key="2">
    <source>
        <dbReference type="ARBA" id="ARBA00022679"/>
    </source>
</evidence>
<dbReference type="PANTHER" id="PTHR11746">
    <property type="entry name" value="O-METHYLTRANSFERASE"/>
    <property type="match status" value="1"/>
</dbReference>
<dbReference type="FunFam" id="3.40.50.150:FF:000057">
    <property type="entry name" value="O-methyltransferase ZRP4"/>
    <property type="match status" value="1"/>
</dbReference>
<dbReference type="FunFam" id="1.10.10.10:FF:000213">
    <property type="entry name" value="Coniferyl alcohol 9-O-methyltransferase"/>
    <property type="match status" value="1"/>
</dbReference>
<dbReference type="EMBL" id="JAUHHV010000009">
    <property type="protein sequence ID" value="KAK1412122.1"/>
    <property type="molecule type" value="Genomic_DNA"/>
</dbReference>
<comment type="similarity">
    <text evidence="4">Belongs to the class I-like SAM-binding methyltransferase superfamily. Cation-independent O-methyltransferase family. COMT subfamily.</text>
</comment>
<keyword evidence="3" id="KW-0949">S-adenosyl-L-methionine</keyword>
<evidence type="ECO:0000256" key="1">
    <source>
        <dbReference type="ARBA" id="ARBA00022603"/>
    </source>
</evidence>
<evidence type="ECO:0000256" key="4">
    <source>
        <dbReference type="ARBA" id="ARBA00034481"/>
    </source>
</evidence>
<protein>
    <submittedName>
        <fullName evidence="8">Uncharacterized protein</fullName>
    </submittedName>
</protein>
<gene>
    <name evidence="8" type="ORF">QVD17_33117</name>
</gene>
<dbReference type="Proteomes" id="UP001229421">
    <property type="component" value="Unassembled WGS sequence"/>
</dbReference>
<accession>A0AAD8K0M1</accession>
<dbReference type="InterPro" id="IPR016461">
    <property type="entry name" value="COMT-like"/>
</dbReference>
<dbReference type="PROSITE" id="PS51683">
    <property type="entry name" value="SAM_OMT_II"/>
    <property type="match status" value="1"/>
</dbReference>
<dbReference type="SUPFAM" id="SSF46785">
    <property type="entry name" value="Winged helix' DNA-binding domain"/>
    <property type="match status" value="1"/>
</dbReference>
<dbReference type="InterPro" id="IPR036390">
    <property type="entry name" value="WH_DNA-bd_sf"/>
</dbReference>
<dbReference type="InterPro" id="IPR036388">
    <property type="entry name" value="WH-like_DNA-bd_sf"/>
</dbReference>
<dbReference type="SUPFAM" id="SSF53335">
    <property type="entry name" value="S-adenosyl-L-methionine-dependent methyltransferases"/>
    <property type="match status" value="1"/>
</dbReference>
<evidence type="ECO:0000256" key="5">
    <source>
        <dbReference type="PIRSR" id="PIRSR005739-1"/>
    </source>
</evidence>
<dbReference type="Pfam" id="PF00891">
    <property type="entry name" value="Methyltransf_2"/>
    <property type="match status" value="1"/>
</dbReference>
<dbReference type="InterPro" id="IPR029063">
    <property type="entry name" value="SAM-dependent_MTases_sf"/>
</dbReference>
<dbReference type="PIRSF" id="PIRSF005739">
    <property type="entry name" value="O-mtase"/>
    <property type="match status" value="1"/>
</dbReference>
<keyword evidence="9" id="KW-1185">Reference proteome</keyword>
<dbReference type="GO" id="GO:0046983">
    <property type="term" value="F:protein dimerization activity"/>
    <property type="evidence" value="ECO:0007669"/>
    <property type="project" value="InterPro"/>
</dbReference>
<dbReference type="GO" id="GO:0008171">
    <property type="term" value="F:O-methyltransferase activity"/>
    <property type="evidence" value="ECO:0007669"/>
    <property type="project" value="InterPro"/>
</dbReference>
<evidence type="ECO:0000256" key="3">
    <source>
        <dbReference type="ARBA" id="ARBA00022691"/>
    </source>
</evidence>
<feature type="domain" description="O-methyltransferase dimerisation" evidence="7">
    <location>
        <begin position="22"/>
        <end position="113"/>
    </location>
</feature>
<dbReference type="Pfam" id="PF08100">
    <property type="entry name" value="Dimerisation"/>
    <property type="match status" value="1"/>
</dbReference>
<evidence type="ECO:0000313" key="9">
    <source>
        <dbReference type="Proteomes" id="UP001229421"/>
    </source>
</evidence>
<keyword evidence="2" id="KW-0808">Transferase</keyword>
<dbReference type="InterPro" id="IPR001077">
    <property type="entry name" value="COMT_C"/>
</dbReference>
<dbReference type="AlphaFoldDB" id="A0AAD8K0M1"/>
<feature type="domain" description="O-methyltransferase C-terminal" evidence="6">
    <location>
        <begin position="135"/>
        <end position="350"/>
    </location>
</feature>
<evidence type="ECO:0000313" key="8">
    <source>
        <dbReference type="EMBL" id="KAK1412122.1"/>
    </source>
</evidence>
<dbReference type="GO" id="GO:0032259">
    <property type="term" value="P:methylation"/>
    <property type="evidence" value="ECO:0007669"/>
    <property type="project" value="UniProtKB-KW"/>
</dbReference>
<dbReference type="InterPro" id="IPR012967">
    <property type="entry name" value="COMT_dimerisation"/>
</dbReference>
<name>A0AAD8K0M1_TARER</name>
<dbReference type="Gene3D" id="3.40.50.150">
    <property type="entry name" value="Vaccinia Virus protein VP39"/>
    <property type="match status" value="1"/>
</dbReference>
<keyword evidence="1" id="KW-0489">Methyltransferase</keyword>
<evidence type="ECO:0000259" key="6">
    <source>
        <dbReference type="Pfam" id="PF00891"/>
    </source>
</evidence>
<feature type="active site" description="Proton acceptor" evidence="5">
    <location>
        <position position="270"/>
    </location>
</feature>
<dbReference type="Gene3D" id="1.10.10.10">
    <property type="entry name" value="Winged helix-like DNA-binding domain superfamily/Winged helix DNA-binding domain"/>
    <property type="match status" value="1"/>
</dbReference>
<organism evidence="8 9">
    <name type="scientific">Tagetes erecta</name>
    <name type="common">African marigold</name>
    <dbReference type="NCBI Taxonomy" id="13708"/>
    <lineage>
        <taxon>Eukaryota</taxon>
        <taxon>Viridiplantae</taxon>
        <taxon>Streptophyta</taxon>
        <taxon>Embryophyta</taxon>
        <taxon>Tracheophyta</taxon>
        <taxon>Spermatophyta</taxon>
        <taxon>Magnoliopsida</taxon>
        <taxon>eudicotyledons</taxon>
        <taxon>Gunneridae</taxon>
        <taxon>Pentapetalae</taxon>
        <taxon>asterids</taxon>
        <taxon>campanulids</taxon>
        <taxon>Asterales</taxon>
        <taxon>Asteraceae</taxon>
        <taxon>Asteroideae</taxon>
        <taxon>Heliantheae alliance</taxon>
        <taxon>Tageteae</taxon>
        <taxon>Tagetes</taxon>
    </lineage>
</organism>
<dbReference type="GO" id="GO:0008757">
    <property type="term" value="F:S-adenosylmethionine-dependent methyltransferase activity"/>
    <property type="evidence" value="ECO:0007669"/>
    <property type="project" value="UniProtKB-ARBA"/>
</dbReference>
<evidence type="ECO:0000259" key="7">
    <source>
        <dbReference type="Pfam" id="PF08100"/>
    </source>
</evidence>
<reference evidence="8" key="1">
    <citation type="journal article" date="2023" name="bioRxiv">
        <title>Improved chromosome-level genome assembly for marigold (Tagetes erecta).</title>
        <authorList>
            <person name="Jiang F."/>
            <person name="Yuan L."/>
            <person name="Wang S."/>
            <person name="Wang H."/>
            <person name="Xu D."/>
            <person name="Wang A."/>
            <person name="Fan W."/>
        </authorList>
    </citation>
    <scope>NUCLEOTIDE SEQUENCE</scope>
    <source>
        <strain evidence="8">WSJ</strain>
        <tissue evidence="8">Leaf</tissue>
    </source>
</reference>
<proteinExistence type="inferred from homology"/>